<dbReference type="InterPro" id="IPR029068">
    <property type="entry name" value="Glyas_Bleomycin-R_OHBP_Dase"/>
</dbReference>
<name>A0A167XBX8_PENCH</name>
<dbReference type="PANTHER" id="PTHR39175:SF1">
    <property type="entry name" value="FAMILY PROTEIN, PUTATIVE (AFU_ORTHOLOGUE AFUA_3G15060)-RELATED"/>
    <property type="match status" value="1"/>
</dbReference>
<dbReference type="Proteomes" id="UP000076449">
    <property type="component" value="Chromosome I"/>
</dbReference>
<dbReference type="Gene3D" id="3.10.180.10">
    <property type="entry name" value="2,3-Dihydroxybiphenyl 1,2-Dioxygenase, domain 1"/>
    <property type="match status" value="1"/>
</dbReference>
<evidence type="ECO:0000256" key="1">
    <source>
        <dbReference type="SAM" id="MobiDB-lite"/>
    </source>
</evidence>
<protein>
    <recommendedName>
        <fullName evidence="3">VOC domain-containing protein</fullName>
    </recommendedName>
</protein>
<feature type="region of interest" description="Disordered" evidence="1">
    <location>
        <begin position="151"/>
        <end position="172"/>
    </location>
</feature>
<evidence type="ECO:0008006" key="3">
    <source>
        <dbReference type="Google" id="ProtNLM"/>
    </source>
</evidence>
<organism evidence="2">
    <name type="scientific">Penicillium chrysogenum</name>
    <name type="common">Penicillium notatum</name>
    <dbReference type="NCBI Taxonomy" id="5076"/>
    <lineage>
        <taxon>Eukaryota</taxon>
        <taxon>Fungi</taxon>
        <taxon>Dikarya</taxon>
        <taxon>Ascomycota</taxon>
        <taxon>Pezizomycotina</taxon>
        <taxon>Eurotiomycetes</taxon>
        <taxon>Eurotiomycetidae</taxon>
        <taxon>Eurotiales</taxon>
        <taxon>Aspergillaceae</taxon>
        <taxon>Penicillium</taxon>
        <taxon>Penicillium chrysogenum species complex</taxon>
    </lineage>
</organism>
<reference evidence="2" key="1">
    <citation type="journal article" date="2014" name="Genome Announc.">
        <title>Complete sequencing and chromosome-scale genome assembly of the industrial progenitor strain P2niaD18 from the penicillin producer Penicillium chrysogenum.</title>
        <authorList>
            <person name="Specht T."/>
            <person name="Dahlmann T.A."/>
            <person name="Zadra I."/>
            <person name="Kurnsteiner H."/>
            <person name="Kuck U."/>
        </authorList>
    </citation>
    <scope>NUCLEOTIDE SEQUENCE [LARGE SCALE GENOMIC DNA]</scope>
    <source>
        <strain evidence="2">P2niaD18</strain>
    </source>
</reference>
<dbReference type="SUPFAM" id="SSF54593">
    <property type="entry name" value="Glyoxalase/Bleomycin resistance protein/Dihydroxybiphenyl dioxygenase"/>
    <property type="match status" value="1"/>
</dbReference>
<dbReference type="PANTHER" id="PTHR39175">
    <property type="entry name" value="FAMILY PROTEIN, PUTATIVE (AFU_ORTHOLOGUE AFUA_3G15060)-RELATED"/>
    <property type="match status" value="1"/>
</dbReference>
<proteinExistence type="predicted"/>
<evidence type="ECO:0000313" key="2">
    <source>
        <dbReference type="EMBL" id="KZN92644.1"/>
    </source>
</evidence>
<sequence>MNIASFSNPARHPHRVFADYLLFHPTRKLIPELEYIPTRLAQTQTQTQHISHPTYIMISGIAHINLTIPQDTLEQAEEFYGTTLGLTSAPVPELQKGTILWFDIGSSGQQVHITFGATDPQSSRHPCFKLSSREELEEIKANIYNHHLRGGPAAPMAADKPGETNSGTQGKEYPTRFFARDFGGNLLEFTM</sequence>
<gene>
    <name evidence="2" type="ORF">EN45_028040</name>
</gene>
<dbReference type="AlphaFoldDB" id="A0A167XBX8"/>
<dbReference type="EMBL" id="CM002798">
    <property type="protein sequence ID" value="KZN92644.1"/>
    <property type="molecule type" value="Genomic_DNA"/>
</dbReference>
<accession>A0A167XBX8</accession>